<dbReference type="PROSITE" id="PS50096">
    <property type="entry name" value="IQ"/>
    <property type="match status" value="1"/>
</dbReference>
<protein>
    <recommendedName>
        <fullName evidence="2">Leucine-rich repeat-containing protein 51</fullName>
    </recommendedName>
</protein>
<name>A0A7S4BWK9_CHRCT</name>
<organism evidence="1">
    <name type="scientific">Chrysotila carterae</name>
    <name type="common">Marine alga</name>
    <name type="synonym">Syracosphaera carterae</name>
    <dbReference type="NCBI Taxonomy" id="13221"/>
    <lineage>
        <taxon>Eukaryota</taxon>
        <taxon>Haptista</taxon>
        <taxon>Haptophyta</taxon>
        <taxon>Prymnesiophyceae</taxon>
        <taxon>Isochrysidales</taxon>
        <taxon>Isochrysidaceae</taxon>
        <taxon>Chrysotila</taxon>
    </lineage>
</organism>
<gene>
    <name evidence="1" type="ORF">PCAR00345_LOCUS32059</name>
</gene>
<sequence>MPDELPTLRNIDVSVNKLSDAAGFERCPALAIATLAHNRICAVSALQPLEALRCLLALDLSGNDVTTIADYRLHTLYPLLLHGVNVGTLDCMPTTTEEKVAAFNLYGHSVAELQDIRLRHFPDPNAEQARLALESAAVSVQSSFRGAAERRTERAATASAVAIQAHARGKHARNACDAMNSIGGVCPPTS</sequence>
<dbReference type="Pfam" id="PF00612">
    <property type="entry name" value="IQ"/>
    <property type="match status" value="1"/>
</dbReference>
<evidence type="ECO:0008006" key="2">
    <source>
        <dbReference type="Google" id="ProtNLM"/>
    </source>
</evidence>
<dbReference type="Gene3D" id="1.20.5.190">
    <property type="match status" value="1"/>
</dbReference>
<evidence type="ECO:0000313" key="1">
    <source>
        <dbReference type="EMBL" id="CAE0779420.1"/>
    </source>
</evidence>
<dbReference type="Gene3D" id="3.80.10.10">
    <property type="entry name" value="Ribonuclease Inhibitor"/>
    <property type="match status" value="1"/>
</dbReference>
<reference evidence="1" key="1">
    <citation type="submission" date="2021-01" db="EMBL/GenBank/DDBJ databases">
        <authorList>
            <person name="Corre E."/>
            <person name="Pelletier E."/>
            <person name="Niang G."/>
            <person name="Scheremetjew M."/>
            <person name="Finn R."/>
            <person name="Kale V."/>
            <person name="Holt S."/>
            <person name="Cochrane G."/>
            <person name="Meng A."/>
            <person name="Brown T."/>
            <person name="Cohen L."/>
        </authorList>
    </citation>
    <scope>NUCLEOTIDE SEQUENCE</scope>
    <source>
        <strain evidence="1">CCMP645</strain>
    </source>
</reference>
<dbReference type="InterPro" id="IPR032675">
    <property type="entry name" value="LRR_dom_sf"/>
</dbReference>
<dbReference type="EMBL" id="HBIZ01050139">
    <property type="protein sequence ID" value="CAE0779420.1"/>
    <property type="molecule type" value="Transcribed_RNA"/>
</dbReference>
<dbReference type="InterPro" id="IPR000048">
    <property type="entry name" value="IQ_motif_EF-hand-BS"/>
</dbReference>
<dbReference type="SUPFAM" id="SSF52058">
    <property type="entry name" value="L domain-like"/>
    <property type="match status" value="1"/>
</dbReference>
<accession>A0A7S4BWK9</accession>
<proteinExistence type="predicted"/>
<dbReference type="AlphaFoldDB" id="A0A7S4BWK9"/>